<dbReference type="InterPro" id="IPR019692">
    <property type="entry name" value="CFP-6_PH"/>
</dbReference>
<name>A0A368VCX7_9ACTN</name>
<feature type="transmembrane region" description="Helical" evidence="2">
    <location>
        <begin position="48"/>
        <end position="66"/>
    </location>
</feature>
<evidence type="ECO:0000256" key="1">
    <source>
        <dbReference type="SAM" id="MobiDB-lite"/>
    </source>
</evidence>
<sequence>MNESSADSGHHDADTDSRLGSTAVHDEQGEAEENRQPAALPARLTFRITRLSIIGVLTVAVCVSPAAAAAPWLLWLYILPLGLLVWVLRVRTTVDTGGLVARTAVRTFRIGWDELRSLRINERRWVRAVLHSGREIRLPAVRVRDLPRLAAMSDDRISDPTAEPEHEPAKTPD</sequence>
<comment type="caution">
    <text evidence="4">The sequence shown here is derived from an EMBL/GenBank/DDBJ whole genome shotgun (WGS) entry which is preliminary data.</text>
</comment>
<feature type="region of interest" description="Disordered" evidence="1">
    <location>
        <begin position="153"/>
        <end position="173"/>
    </location>
</feature>
<keyword evidence="2" id="KW-0812">Transmembrane</keyword>
<organism evidence="4 5">
    <name type="scientific">Halopolyspora algeriensis</name>
    <dbReference type="NCBI Taxonomy" id="1500506"/>
    <lineage>
        <taxon>Bacteria</taxon>
        <taxon>Bacillati</taxon>
        <taxon>Actinomycetota</taxon>
        <taxon>Actinomycetes</taxon>
        <taxon>Actinomycetes incertae sedis</taxon>
        <taxon>Halopolyspora</taxon>
    </lineage>
</organism>
<dbReference type="RefSeq" id="WP_114454902.1">
    <property type="nucleotide sequence ID" value="NZ_QPJC01000018.1"/>
</dbReference>
<dbReference type="Proteomes" id="UP000253495">
    <property type="component" value="Unassembled WGS sequence"/>
</dbReference>
<evidence type="ECO:0000313" key="5">
    <source>
        <dbReference type="Proteomes" id="UP000253495"/>
    </source>
</evidence>
<proteinExistence type="predicted"/>
<feature type="region of interest" description="Disordered" evidence="1">
    <location>
        <begin position="1"/>
        <end position="36"/>
    </location>
</feature>
<reference evidence="4 5" key="1">
    <citation type="submission" date="2018-07" db="EMBL/GenBank/DDBJ databases">
        <title>Genomic Encyclopedia of Type Strains, Phase III (KMG-III): the genomes of soil and plant-associated and newly described type strains.</title>
        <authorList>
            <person name="Whitman W."/>
        </authorList>
    </citation>
    <scope>NUCLEOTIDE SEQUENCE [LARGE SCALE GENOMIC DNA]</scope>
    <source>
        <strain evidence="4 5">CECT 8575</strain>
    </source>
</reference>
<evidence type="ECO:0000259" key="3">
    <source>
        <dbReference type="Pfam" id="PF10756"/>
    </source>
</evidence>
<feature type="domain" description="Low molecular weight protein antigen 6 PH" evidence="3">
    <location>
        <begin position="89"/>
        <end position="157"/>
    </location>
</feature>
<dbReference type="Pfam" id="PF10756">
    <property type="entry name" value="bPH_6"/>
    <property type="match status" value="1"/>
</dbReference>
<gene>
    <name evidence="4" type="ORF">DFQ14_11829</name>
</gene>
<keyword evidence="5" id="KW-1185">Reference proteome</keyword>
<feature type="compositionally biased region" description="Basic and acidic residues" evidence="1">
    <location>
        <begin position="8"/>
        <end position="17"/>
    </location>
</feature>
<dbReference type="AlphaFoldDB" id="A0A368VCX7"/>
<keyword evidence="2" id="KW-0472">Membrane</keyword>
<accession>A0A368VCX7</accession>
<evidence type="ECO:0000256" key="2">
    <source>
        <dbReference type="SAM" id="Phobius"/>
    </source>
</evidence>
<protein>
    <submittedName>
        <fullName evidence="4">PH (Pleckstrin Homology) domain-containing protein</fullName>
    </submittedName>
</protein>
<evidence type="ECO:0000313" key="4">
    <source>
        <dbReference type="EMBL" id="RCW39137.1"/>
    </source>
</evidence>
<dbReference type="EMBL" id="QPJC01000018">
    <property type="protein sequence ID" value="RCW39137.1"/>
    <property type="molecule type" value="Genomic_DNA"/>
</dbReference>
<keyword evidence="2" id="KW-1133">Transmembrane helix</keyword>
<dbReference type="OrthoDB" id="5194605at2"/>
<feature type="compositionally biased region" description="Basic and acidic residues" evidence="1">
    <location>
        <begin position="24"/>
        <end position="35"/>
    </location>
</feature>